<feature type="compositionally biased region" description="Polar residues" evidence="2">
    <location>
        <begin position="1829"/>
        <end position="1839"/>
    </location>
</feature>
<feature type="compositionally biased region" description="Low complexity" evidence="2">
    <location>
        <begin position="1191"/>
        <end position="1205"/>
    </location>
</feature>
<evidence type="ECO:0000256" key="3">
    <source>
        <dbReference type="SAM" id="Phobius"/>
    </source>
</evidence>
<comment type="caution">
    <text evidence="4">The sequence shown here is derived from an EMBL/GenBank/DDBJ whole genome shotgun (WGS) entry which is preliminary data.</text>
</comment>
<organism evidence="4 5">
    <name type="scientific">Lucilia cuprina</name>
    <name type="common">Green bottle fly</name>
    <name type="synonym">Australian sheep blowfly</name>
    <dbReference type="NCBI Taxonomy" id="7375"/>
    <lineage>
        <taxon>Eukaryota</taxon>
        <taxon>Metazoa</taxon>
        <taxon>Ecdysozoa</taxon>
        <taxon>Arthropoda</taxon>
        <taxon>Hexapoda</taxon>
        <taxon>Insecta</taxon>
        <taxon>Pterygota</taxon>
        <taxon>Neoptera</taxon>
        <taxon>Endopterygota</taxon>
        <taxon>Diptera</taxon>
        <taxon>Brachycera</taxon>
        <taxon>Muscomorpha</taxon>
        <taxon>Oestroidea</taxon>
        <taxon>Calliphoridae</taxon>
        <taxon>Luciliinae</taxon>
        <taxon>Lucilia</taxon>
    </lineage>
</organism>
<feature type="region of interest" description="Disordered" evidence="2">
    <location>
        <begin position="1694"/>
        <end position="1718"/>
    </location>
</feature>
<keyword evidence="5" id="KW-1185">Reference proteome</keyword>
<feature type="compositionally biased region" description="Low complexity" evidence="2">
    <location>
        <begin position="1854"/>
        <end position="1865"/>
    </location>
</feature>
<dbReference type="GO" id="GO:0071944">
    <property type="term" value="C:cell periphery"/>
    <property type="evidence" value="ECO:0007669"/>
    <property type="project" value="TreeGrafter"/>
</dbReference>
<dbReference type="OMA" id="LASHAEM"/>
<evidence type="ECO:0000313" key="5">
    <source>
        <dbReference type="Proteomes" id="UP000037069"/>
    </source>
</evidence>
<reference evidence="4 5" key="1">
    <citation type="journal article" date="2015" name="Nat. Commun.">
        <title>Lucilia cuprina genome unlocks parasitic fly biology to underpin future interventions.</title>
        <authorList>
            <person name="Anstead C.A."/>
            <person name="Korhonen P.K."/>
            <person name="Young N.D."/>
            <person name="Hall R.S."/>
            <person name="Jex A.R."/>
            <person name="Murali S.C."/>
            <person name="Hughes D.S."/>
            <person name="Lee S.F."/>
            <person name="Perry T."/>
            <person name="Stroehlein A.J."/>
            <person name="Ansell B.R."/>
            <person name="Breugelmans B."/>
            <person name="Hofmann A."/>
            <person name="Qu J."/>
            <person name="Dugan S."/>
            <person name="Lee S.L."/>
            <person name="Chao H."/>
            <person name="Dinh H."/>
            <person name="Han Y."/>
            <person name="Doddapaneni H.V."/>
            <person name="Worley K.C."/>
            <person name="Muzny D.M."/>
            <person name="Ioannidis P."/>
            <person name="Waterhouse R.M."/>
            <person name="Zdobnov E.M."/>
            <person name="James P.J."/>
            <person name="Bagnall N.H."/>
            <person name="Kotze A.C."/>
            <person name="Gibbs R.A."/>
            <person name="Richards S."/>
            <person name="Batterham P."/>
            <person name="Gasser R.B."/>
        </authorList>
    </citation>
    <scope>NUCLEOTIDE SEQUENCE [LARGE SCALE GENOMIC DNA]</scope>
    <source>
        <strain evidence="4 5">LS</strain>
        <tissue evidence="4">Full body</tissue>
    </source>
</reference>
<dbReference type="PROSITE" id="PS50092">
    <property type="entry name" value="TSP1"/>
    <property type="match status" value="1"/>
</dbReference>
<evidence type="ECO:0000256" key="1">
    <source>
        <dbReference type="SAM" id="Coils"/>
    </source>
</evidence>
<dbReference type="InterPro" id="IPR038877">
    <property type="entry name" value="THSD1"/>
</dbReference>
<feature type="compositionally biased region" description="Basic and acidic residues" evidence="2">
    <location>
        <begin position="1604"/>
        <end position="1613"/>
    </location>
</feature>
<evidence type="ECO:0008006" key="6">
    <source>
        <dbReference type="Google" id="ProtNLM"/>
    </source>
</evidence>
<feature type="coiled-coil region" evidence="1">
    <location>
        <begin position="860"/>
        <end position="905"/>
    </location>
</feature>
<feature type="region of interest" description="Disordered" evidence="2">
    <location>
        <begin position="284"/>
        <end position="303"/>
    </location>
</feature>
<feature type="compositionally biased region" description="Polar residues" evidence="2">
    <location>
        <begin position="1569"/>
        <end position="1590"/>
    </location>
</feature>
<evidence type="ECO:0000256" key="2">
    <source>
        <dbReference type="SAM" id="MobiDB-lite"/>
    </source>
</evidence>
<feature type="compositionally biased region" description="Polar residues" evidence="2">
    <location>
        <begin position="1614"/>
        <end position="1632"/>
    </location>
</feature>
<dbReference type="InterPro" id="IPR035914">
    <property type="entry name" value="Sperma_CUB_dom_sf"/>
</dbReference>
<accession>A0A0L0BQ51</accession>
<feature type="compositionally biased region" description="Basic residues" evidence="2">
    <location>
        <begin position="620"/>
        <end position="631"/>
    </location>
</feature>
<dbReference type="SUPFAM" id="SSF49854">
    <property type="entry name" value="Spermadhesin, CUB domain"/>
    <property type="match status" value="1"/>
</dbReference>
<feature type="region of interest" description="Disordered" evidence="2">
    <location>
        <begin position="1569"/>
        <end position="1638"/>
    </location>
</feature>
<protein>
    <recommendedName>
        <fullName evidence="6">CUB domain-containing protein</fullName>
    </recommendedName>
</protein>
<feature type="region of interest" description="Disordered" evidence="2">
    <location>
        <begin position="1854"/>
        <end position="1892"/>
    </location>
</feature>
<dbReference type="Gene3D" id="2.20.100.10">
    <property type="entry name" value="Thrombospondin type-1 (TSP1) repeat"/>
    <property type="match status" value="1"/>
</dbReference>
<feature type="region of interest" description="Disordered" evidence="2">
    <location>
        <begin position="1127"/>
        <end position="1222"/>
    </location>
</feature>
<dbReference type="Pfam" id="PF00090">
    <property type="entry name" value="TSP_1"/>
    <property type="match status" value="1"/>
</dbReference>
<feature type="coiled-coil region" evidence="1">
    <location>
        <begin position="944"/>
        <end position="978"/>
    </location>
</feature>
<dbReference type="Proteomes" id="UP000037069">
    <property type="component" value="Unassembled WGS sequence"/>
</dbReference>
<feature type="compositionally biased region" description="Basic and acidic residues" evidence="2">
    <location>
        <begin position="1159"/>
        <end position="1172"/>
    </location>
</feature>
<dbReference type="PANTHER" id="PTHR16311:SF3">
    <property type="entry name" value="THROMBOSPONDIN TYPE-1 DOMAIN-CONTAINING PROTEIN 1"/>
    <property type="match status" value="1"/>
</dbReference>
<feature type="coiled-coil region" evidence="1">
    <location>
        <begin position="650"/>
        <end position="776"/>
    </location>
</feature>
<keyword evidence="3" id="KW-0812">Transmembrane</keyword>
<feature type="region of interest" description="Disordered" evidence="2">
    <location>
        <begin position="165"/>
        <end position="188"/>
    </location>
</feature>
<feature type="region of interest" description="Disordered" evidence="2">
    <location>
        <begin position="1761"/>
        <end position="1841"/>
    </location>
</feature>
<evidence type="ECO:0000313" key="4">
    <source>
        <dbReference type="EMBL" id="KNC22136.1"/>
    </source>
</evidence>
<feature type="compositionally biased region" description="Low complexity" evidence="2">
    <location>
        <begin position="1805"/>
        <end position="1828"/>
    </location>
</feature>
<feature type="region of interest" description="Disordered" evidence="2">
    <location>
        <begin position="614"/>
        <end position="636"/>
    </location>
</feature>
<feature type="transmembrane region" description="Helical" evidence="3">
    <location>
        <begin position="85"/>
        <end position="107"/>
    </location>
</feature>
<dbReference type="PANTHER" id="PTHR16311">
    <property type="entry name" value="THROMBOSPONDIN TYPE I DOMAIN-CONTAINING 1"/>
    <property type="match status" value="1"/>
</dbReference>
<feature type="transmembrane region" description="Helical" evidence="3">
    <location>
        <begin position="1433"/>
        <end position="1458"/>
    </location>
</feature>
<dbReference type="EMBL" id="JRES01001542">
    <property type="protein sequence ID" value="KNC22136.1"/>
    <property type="molecule type" value="Genomic_DNA"/>
</dbReference>
<keyword evidence="3" id="KW-0472">Membrane</keyword>
<feature type="compositionally biased region" description="Polar residues" evidence="2">
    <location>
        <begin position="165"/>
        <end position="183"/>
    </location>
</feature>
<sequence length="2016" mass="225625">MCGYMLDNSSINRNIKSFLSITTSASSSTSSSSAATTTPSTRTLSLSSFYCSARKFHLLYQCFTKRSDTNLQRPSRNWSKSSNNWQIVLLTIIIILLQCCTSHVLAIRKGRLMTPSTFTALSGDLHVQIQFSAEDIENDIIKTSTAATTTTTTTTTTTGAGVIAQTSTTSRTLNNQTSSGSDTQEQQQQQVLQVENIITSTLVISKYIDETNVSSAASDSGQPLATANDSLVLQRQRKEIIENILLYPDPRHNVTQVSVPCQTFMQGGLYEMQVVTNLKTTNTLKANSSSSSSKAKDATPTMTTTTTTLIPVYDERLRQTLDVRWPSTEMIVSPVRLRTYPDTPVEVTLRFPEVNCDNAWKREDLPEFWLELIYCGKERSCSQVRPENVTKSSILFAEQVRGYPKQKTFRLSCDLFGLAGNYAVQLRPMIPLPNIPITRRFLSVDWSEKYVFNVYARSIFPCDPHTGIGVLYEYPSCILEQGDRVRVYAKLRADVASLKPPTTLHYIAEQRVVKNQYSLYFNCDLFTEKFVEYCFVYVSQAISGAVADVRMDCVPTLPVRESDTGGWGPWSEWTPCSTNCLGGTRNRYRFCDSPPPRYGAKFCEFLVDEMSTEDKDAKGKKGGKGKGKKGKKADPNKLNQVDKTFYELTITDLNQKLARLRSHLATLDDTNNNLKEKLRSLEEDRTDVAAHLEKTLAERNDSIKELEERLVEITKVRNNEKLQAEEHIKDLENKYKSMHDQLTSEIKLLNGKLNSLDEFRIQRDVLLAKFDDQEAELKEKDRAHQEAVYNMEQKAVVEKDALKKEVEAKLLQVSEDFTRSSEIRNAGYTRRLIRENIALQKEIDILVLSQIKMQQDFNEHVQKNKEMAEQYAALDQLKNQLIKSSQNKIRIIEKLTDNYERLKTKYTEVVKYRALYENITKKDVCDQFSFNETTKKLRVLGQHVEGLKLERNRLIALHEQQEAEIMRLQSVIQQIKLTVQIAIKAIEEDKLPTAQDSGEADKPALRQVKRHNLLSELMELVSSHSDRLPDTPSIQTISRSRSSLYRPGKMGFMPRTASSLMEIFKREAQKLTSTEVVAPEFQVEYKDSQIIPKERVSEAGSIVDVEMGSTLIVSSSHEDLEVVQMDEQEGEDLGEEGSSSDFASAPANTTTDHMASTADESRKSVSTKREGEEASDVSGELGKRSQEADSVSRGSRVSRMSRMKSLPPIDTDEYSINGPSVQTEKCGKTISDTWDCIYETSGSVFSKLNRTDVSQEIGPGCRCGCIVHLGTSKPKRIIAGATQSCPGRSFWLIQVDGEETISLQLNFLRLPCATQYIKIRDGPSLSSTLLIEMQGGTTGAGGAGGGNAYSGNLPVSLESSGAQLLLEFYAGEETSITNNTDIHTGLICTGGFLANVEQIVRNSSETTLMAATRLSVKGRSFLQKPKMKSKFTLVHLSAVIFASIIILISALLGAQYVIRYRKYHLAVARRRDEGSRLHTPHASMSSLQSPPSRAVSTTTLISEVIYMVKMRPKHQLRHSILRESIDAENLARETEMSETNVKEPMVKCVEEFGSNGSIVTLRNEIVSPTTESLSRSPSTEDVMSGTANESNIDDLNPRSCGTLTRKDSGKDTESIISSGMSSICNSPPMNTKRSSRYSERYDASTLKMTNSYLEEKTDCESIRSVAPRRKSRCASVNLTNGCYSPAASIISSATIRSTNPKESKEKQNRKKLLARPGSEFSLGNQEDFELDYYDYNVTNAGSVPGSYLGMDPAYLVWIPPFDDIPDSPERDEDKTPEPLQEPDETQPLYQEIKMPKYGHYLSPHSNTNSSNNTTNTSPTSEELSPLSSNLQSKATTPSETDLKNCLIRKAISSNSNQSIGGSKQSTPYLTRKQRKQQKQQSKSTLSLGGQKESIPLDELNVTRSVRNLQQMQEPFREQTTTILETDSMNGSYIEKETSVVKSPSDLQNYLSIDDIQFADESESDHDVALATLKPQQQRKMSEKEALTEECQLLRDMKRVSTVVAQNRAQTVRRTQV</sequence>
<proteinExistence type="predicted"/>
<dbReference type="OrthoDB" id="446173at2759"/>
<gene>
    <name evidence="4" type="ORF">FF38_00670</name>
</gene>
<dbReference type="InterPro" id="IPR036383">
    <property type="entry name" value="TSP1_rpt_sf"/>
</dbReference>
<dbReference type="InterPro" id="IPR000884">
    <property type="entry name" value="TSP1_rpt"/>
</dbReference>
<dbReference type="Gene3D" id="2.60.120.290">
    <property type="entry name" value="Spermadhesin, CUB domain"/>
    <property type="match status" value="1"/>
</dbReference>
<keyword evidence="1" id="KW-0175">Coiled coil</keyword>
<feature type="compositionally biased region" description="Basic and acidic residues" evidence="2">
    <location>
        <begin position="1767"/>
        <end position="1776"/>
    </location>
</feature>
<name>A0A0L0BQ51_LUCCU</name>
<dbReference type="SUPFAM" id="SSF82895">
    <property type="entry name" value="TSP-1 type 1 repeat"/>
    <property type="match status" value="1"/>
</dbReference>
<keyword evidence="3" id="KW-1133">Transmembrane helix</keyword>
<dbReference type="SMART" id="SM00209">
    <property type="entry name" value="TSP1"/>
    <property type="match status" value="1"/>
</dbReference>